<gene>
    <name evidence="7" type="ORF">H8707_03045</name>
</gene>
<reference evidence="7" key="1">
    <citation type="submission" date="2020-08" db="EMBL/GenBank/DDBJ databases">
        <title>Genome public.</title>
        <authorList>
            <person name="Liu C."/>
            <person name="Sun Q."/>
        </authorList>
    </citation>
    <scope>NUCLEOTIDE SEQUENCE</scope>
    <source>
        <strain evidence="7">BX21</strain>
    </source>
</reference>
<name>A0A926IIQ6_9FIRM</name>
<evidence type="ECO:0000256" key="4">
    <source>
        <dbReference type="ARBA" id="ARBA00022989"/>
    </source>
</evidence>
<evidence type="ECO:0000256" key="2">
    <source>
        <dbReference type="ARBA" id="ARBA00022475"/>
    </source>
</evidence>
<dbReference type="PANTHER" id="PTHR32196:SF72">
    <property type="entry name" value="RIBOSE IMPORT PERMEASE PROTEIN RBSC"/>
    <property type="match status" value="1"/>
</dbReference>
<evidence type="ECO:0000256" key="1">
    <source>
        <dbReference type="ARBA" id="ARBA00004651"/>
    </source>
</evidence>
<keyword evidence="8" id="KW-1185">Reference proteome</keyword>
<keyword evidence="4 6" id="KW-1133">Transmembrane helix</keyword>
<dbReference type="GO" id="GO:0005886">
    <property type="term" value="C:plasma membrane"/>
    <property type="evidence" value="ECO:0007669"/>
    <property type="project" value="UniProtKB-SubCell"/>
</dbReference>
<evidence type="ECO:0000256" key="3">
    <source>
        <dbReference type="ARBA" id="ARBA00022692"/>
    </source>
</evidence>
<keyword evidence="5 6" id="KW-0472">Membrane</keyword>
<sequence>MNNESASLSENRGSNLAQLLKKYGIVLVLLLMIVVISILEPAFLRPKNIFNVLTQVSIFGIMSLGLTIVIISKGIDLSAGSVLALSAVLAASVGQAADATAKYFPNLPVLPIFVPIAVALLVGLICGAVNGLLIAKTGIPAFIATLGMQTAARGFALIYTQGKPISNLTKSFTNIGGKIFSVIPVPVVIYAIMIGITYIMLNHTRFGKNIYAIGGNIDAAEVSGIDVKKNLIMIYAYCGLLAGLAAVVFAGRTGSAHPGAASGYELTAIAATTIGGTSHSGGIGTIRGAVIGALILGVLRNGLTLLGVPAYWQQVTEGVIIVVAVIIDMRKNRQKK</sequence>
<feature type="transmembrane region" description="Helical" evidence="6">
    <location>
        <begin position="179"/>
        <end position="201"/>
    </location>
</feature>
<dbReference type="RefSeq" id="WP_262428766.1">
    <property type="nucleotide sequence ID" value="NZ_JACRTG010000008.1"/>
</dbReference>
<organism evidence="7 8">
    <name type="scientific">Paratissierella segnis</name>
    <dbReference type="NCBI Taxonomy" id="2763679"/>
    <lineage>
        <taxon>Bacteria</taxon>
        <taxon>Bacillati</taxon>
        <taxon>Bacillota</taxon>
        <taxon>Tissierellia</taxon>
        <taxon>Tissierellales</taxon>
        <taxon>Tissierellaceae</taxon>
        <taxon>Paratissierella</taxon>
    </lineage>
</organism>
<comment type="caution">
    <text evidence="7">The sequence shown here is derived from an EMBL/GenBank/DDBJ whole genome shotgun (WGS) entry which is preliminary data.</text>
</comment>
<dbReference type="InterPro" id="IPR001851">
    <property type="entry name" value="ABC_transp_permease"/>
</dbReference>
<dbReference type="AlphaFoldDB" id="A0A926IIQ6"/>
<comment type="subcellular location">
    <subcellularLocation>
        <location evidence="1">Cell membrane</location>
        <topology evidence="1">Multi-pass membrane protein</topology>
    </subcellularLocation>
</comment>
<feature type="transmembrane region" description="Helical" evidence="6">
    <location>
        <begin position="49"/>
        <end position="70"/>
    </location>
</feature>
<feature type="transmembrane region" description="Helical" evidence="6">
    <location>
        <begin position="77"/>
        <end position="97"/>
    </location>
</feature>
<dbReference type="PANTHER" id="PTHR32196">
    <property type="entry name" value="ABC TRANSPORTER PERMEASE PROTEIN YPHD-RELATED-RELATED"/>
    <property type="match status" value="1"/>
</dbReference>
<keyword evidence="2" id="KW-1003">Cell membrane</keyword>
<feature type="transmembrane region" description="Helical" evidence="6">
    <location>
        <begin position="232"/>
        <end position="251"/>
    </location>
</feature>
<accession>A0A926IIQ6</accession>
<feature type="transmembrane region" description="Helical" evidence="6">
    <location>
        <begin position="141"/>
        <end position="159"/>
    </location>
</feature>
<keyword evidence="3 6" id="KW-0812">Transmembrane</keyword>
<feature type="transmembrane region" description="Helical" evidence="6">
    <location>
        <begin position="310"/>
        <end position="327"/>
    </location>
</feature>
<evidence type="ECO:0000256" key="6">
    <source>
        <dbReference type="SAM" id="Phobius"/>
    </source>
</evidence>
<feature type="transmembrane region" description="Helical" evidence="6">
    <location>
        <begin position="109"/>
        <end position="134"/>
    </location>
</feature>
<dbReference type="CDD" id="cd06579">
    <property type="entry name" value="TM_PBP1_transp_AraH_like"/>
    <property type="match status" value="1"/>
</dbReference>
<protein>
    <submittedName>
        <fullName evidence="7">ABC transporter permease</fullName>
    </submittedName>
</protein>
<dbReference type="EMBL" id="JACRTG010000008">
    <property type="protein sequence ID" value="MBC8587219.1"/>
    <property type="molecule type" value="Genomic_DNA"/>
</dbReference>
<dbReference type="Proteomes" id="UP000601171">
    <property type="component" value="Unassembled WGS sequence"/>
</dbReference>
<evidence type="ECO:0000256" key="5">
    <source>
        <dbReference type="ARBA" id="ARBA00023136"/>
    </source>
</evidence>
<feature type="transmembrane region" description="Helical" evidence="6">
    <location>
        <begin position="23"/>
        <end position="43"/>
    </location>
</feature>
<evidence type="ECO:0000313" key="7">
    <source>
        <dbReference type="EMBL" id="MBC8587219.1"/>
    </source>
</evidence>
<proteinExistence type="predicted"/>
<dbReference type="Pfam" id="PF02653">
    <property type="entry name" value="BPD_transp_2"/>
    <property type="match status" value="1"/>
</dbReference>
<dbReference type="GO" id="GO:0022857">
    <property type="term" value="F:transmembrane transporter activity"/>
    <property type="evidence" value="ECO:0007669"/>
    <property type="project" value="InterPro"/>
</dbReference>
<evidence type="ECO:0000313" key="8">
    <source>
        <dbReference type="Proteomes" id="UP000601171"/>
    </source>
</evidence>